<reference evidence="1" key="1">
    <citation type="submission" date="2018-05" db="EMBL/GenBank/DDBJ databases">
        <authorList>
            <person name="Lanie J.A."/>
            <person name="Ng W.-L."/>
            <person name="Kazmierczak K.M."/>
            <person name="Andrzejewski T.M."/>
            <person name="Davidsen T.M."/>
            <person name="Wayne K.J."/>
            <person name="Tettelin H."/>
            <person name="Glass J.I."/>
            <person name="Rusch D."/>
            <person name="Podicherti R."/>
            <person name="Tsui H.-C.T."/>
            <person name="Winkler M.E."/>
        </authorList>
    </citation>
    <scope>NUCLEOTIDE SEQUENCE</scope>
</reference>
<protein>
    <submittedName>
        <fullName evidence="1">Uncharacterized protein</fullName>
    </submittedName>
</protein>
<evidence type="ECO:0000313" key="1">
    <source>
        <dbReference type="EMBL" id="SVE41969.1"/>
    </source>
</evidence>
<organism evidence="1">
    <name type="scientific">marine metagenome</name>
    <dbReference type="NCBI Taxonomy" id="408172"/>
    <lineage>
        <taxon>unclassified sequences</taxon>
        <taxon>metagenomes</taxon>
        <taxon>ecological metagenomes</taxon>
    </lineage>
</organism>
<name>A0A383DCF5_9ZZZZ</name>
<dbReference type="AlphaFoldDB" id="A0A383DCF5"/>
<sequence>MNEEKELLSACGANNISDLTDIIPSKFKFKSEL</sequence>
<gene>
    <name evidence="1" type="ORF">METZ01_LOCUS494823</name>
</gene>
<dbReference type="EMBL" id="UINC01216013">
    <property type="protein sequence ID" value="SVE41969.1"/>
    <property type="molecule type" value="Genomic_DNA"/>
</dbReference>
<feature type="non-terminal residue" evidence="1">
    <location>
        <position position="33"/>
    </location>
</feature>
<proteinExistence type="predicted"/>
<accession>A0A383DCF5</accession>